<dbReference type="Pfam" id="PF04438">
    <property type="entry name" value="zf-HIT"/>
    <property type="match status" value="1"/>
</dbReference>
<keyword evidence="7" id="KW-0832">Ubl conjugation</keyword>
<evidence type="ECO:0000256" key="1">
    <source>
        <dbReference type="ARBA" id="ARBA00022499"/>
    </source>
</evidence>
<reference evidence="16" key="2">
    <citation type="submission" date="2020-11" db="EMBL/GenBank/DDBJ databases">
        <authorList>
            <person name="Cecchin M."/>
            <person name="Marcolungo L."/>
            <person name="Rossato M."/>
            <person name="Girolomoni L."/>
            <person name="Cosentino E."/>
            <person name="Cuine S."/>
            <person name="Li-Beisson Y."/>
            <person name="Delledonne M."/>
            <person name="Ballottari M."/>
        </authorList>
    </citation>
    <scope>NUCLEOTIDE SEQUENCE</scope>
    <source>
        <strain evidence="16">211/11P</strain>
        <tissue evidence="16">Whole cell</tissue>
    </source>
</reference>
<comment type="caution">
    <text evidence="16">The sequence shown here is derived from an EMBL/GenBank/DDBJ whole genome shotgun (WGS) entry which is preliminary data.</text>
</comment>
<evidence type="ECO:0000256" key="7">
    <source>
        <dbReference type="ARBA" id="ARBA00022843"/>
    </source>
</evidence>
<dbReference type="GO" id="GO:0070761">
    <property type="term" value="C:pre-snoRNP complex"/>
    <property type="evidence" value="ECO:0007669"/>
    <property type="project" value="TreeGrafter"/>
</dbReference>
<evidence type="ECO:0000256" key="13">
    <source>
        <dbReference type="PROSITE-ProRule" id="PRU00453"/>
    </source>
</evidence>
<dbReference type="Pfam" id="PF25790">
    <property type="entry name" value="BCD1"/>
    <property type="match status" value="1"/>
</dbReference>
<evidence type="ECO:0000256" key="10">
    <source>
        <dbReference type="ARBA" id="ARBA00061949"/>
    </source>
</evidence>
<dbReference type="InterPro" id="IPR007529">
    <property type="entry name" value="Znf_HIT"/>
</dbReference>
<evidence type="ECO:0000256" key="6">
    <source>
        <dbReference type="ARBA" id="ARBA00022833"/>
    </source>
</evidence>
<dbReference type="EMBL" id="SIDB01000002">
    <property type="protein sequence ID" value="KAI3436272.1"/>
    <property type="molecule type" value="Genomic_DNA"/>
</dbReference>
<keyword evidence="3" id="KW-0597">Phosphoprotein</keyword>
<dbReference type="PANTHER" id="PTHR13483:SF3">
    <property type="entry name" value="BOX C_D SNORNA PROTEIN 1"/>
    <property type="match status" value="1"/>
</dbReference>
<evidence type="ECO:0000256" key="11">
    <source>
        <dbReference type="ARBA" id="ARBA00068630"/>
    </source>
</evidence>
<dbReference type="CDD" id="cd23023">
    <property type="entry name" value="zf-HIT_BCD1"/>
    <property type="match status" value="1"/>
</dbReference>
<dbReference type="AlphaFoldDB" id="A0A9D4TWB5"/>
<keyword evidence="6" id="KW-0862">Zinc</keyword>
<keyword evidence="17" id="KW-1185">Reference proteome</keyword>
<accession>A0A9D4TWB5</accession>
<comment type="similarity">
    <text evidence="9">Belongs to the BCD1 family.</text>
</comment>
<keyword evidence="1" id="KW-1017">Isopeptide bond</keyword>
<sequence>MASTTEQQTAPQQCQVCLEKAAKYCCPRCQRRTCSLDCVKAHKDASGCSGKRDRTAFVGRGEFDERTFMSDYRFLEDVQLAEDIAKRSKPPAPKLDMPQFLQTLVYQARRRGIQLHILPPGMEKRRTNSTRYDGRQQTLYWHIDWRFPAADVGASSLKVHENRVVADLLRSHLALQPGAAARHHAVREYNEAGLEALTVVMRKERTPANAAEYFEIDITRPLRQQLAGKVVVEYPTFLVLLPHEKERCCIVAPPAGEGSGGQGREAGAATRQGEEGPAAAAAAALTAAIEGKEATLVARAAAAARKGEEEGLVAAAAATAGEEAALVAGAAAAAREGEEGLVAAAARQRVEETAAAGAGDAAALAAASGKEVTLAGDLTVAAAASACAAAPEPAPGLPPHNLA</sequence>
<evidence type="ECO:0000259" key="15">
    <source>
        <dbReference type="PROSITE" id="PS51083"/>
    </source>
</evidence>
<dbReference type="InterPro" id="IPR057721">
    <property type="entry name" value="BCD1_alpha/beta"/>
</dbReference>
<keyword evidence="4" id="KW-0479">Metal-binding</keyword>
<evidence type="ECO:0000313" key="17">
    <source>
        <dbReference type="Proteomes" id="UP001055712"/>
    </source>
</evidence>
<proteinExistence type="inferred from homology"/>
<dbReference type="GO" id="GO:0005634">
    <property type="term" value="C:nucleus"/>
    <property type="evidence" value="ECO:0007669"/>
    <property type="project" value="TreeGrafter"/>
</dbReference>
<name>A0A9D4TWB5_CHLVU</name>
<evidence type="ECO:0000256" key="9">
    <source>
        <dbReference type="ARBA" id="ARBA00049654"/>
    </source>
</evidence>
<evidence type="ECO:0000313" key="16">
    <source>
        <dbReference type="EMBL" id="KAI3436272.1"/>
    </source>
</evidence>
<protein>
    <recommendedName>
        <fullName evidence="11">Box C/D snoRNA protein 1</fullName>
    </recommendedName>
    <alternativeName>
        <fullName evidence="12">Zinc finger HIT domain-containing protein 6</fullName>
    </alternativeName>
</protein>
<comment type="function">
    <text evidence="8">Required for box C/D snoRNAs accumulation involved in snoRNA processing, snoRNA transport to the nucleolus and ribosome biogenesis.</text>
</comment>
<feature type="domain" description="HIT-type" evidence="15">
    <location>
        <begin position="14"/>
        <end position="48"/>
    </location>
</feature>
<dbReference type="OrthoDB" id="272357at2759"/>
<reference evidence="16" key="1">
    <citation type="journal article" date="2019" name="Plant J.">
        <title>Chlorella vulgaris genome assembly and annotation reveals the molecular basis for metabolic acclimation to high light conditions.</title>
        <authorList>
            <person name="Cecchin M."/>
            <person name="Marcolungo L."/>
            <person name="Rossato M."/>
            <person name="Girolomoni L."/>
            <person name="Cosentino E."/>
            <person name="Cuine S."/>
            <person name="Li-Beisson Y."/>
            <person name="Delledonne M."/>
            <person name="Ballottari M."/>
        </authorList>
    </citation>
    <scope>NUCLEOTIDE SEQUENCE</scope>
    <source>
        <strain evidence="16">211/11P</strain>
    </source>
</reference>
<dbReference type="FunFam" id="3.30.60.190:FF:000001">
    <property type="entry name" value="box C/D snoRNA protein 1"/>
    <property type="match status" value="1"/>
</dbReference>
<evidence type="ECO:0000256" key="4">
    <source>
        <dbReference type="ARBA" id="ARBA00022723"/>
    </source>
</evidence>
<dbReference type="InterPro" id="IPR051639">
    <property type="entry name" value="BCD1"/>
</dbReference>
<dbReference type="Proteomes" id="UP001055712">
    <property type="component" value="Unassembled WGS sequence"/>
</dbReference>
<dbReference type="GO" id="GO:0008270">
    <property type="term" value="F:zinc ion binding"/>
    <property type="evidence" value="ECO:0007669"/>
    <property type="project" value="UniProtKB-UniRule"/>
</dbReference>
<dbReference type="Gene3D" id="3.30.60.190">
    <property type="match status" value="1"/>
</dbReference>
<feature type="region of interest" description="Disordered" evidence="14">
    <location>
        <begin position="255"/>
        <end position="275"/>
    </location>
</feature>
<comment type="subunit">
    <text evidence="10">Interacts with FBL, SNU13, NOP58, NUFIP1, RUVBL1, RUVBL2 and TAF9. Interacts (via HIT-type zinc finger) with the RUVBL1/RUVBL2 complex in the presence of ADP.</text>
</comment>
<dbReference type="SUPFAM" id="SSF144232">
    <property type="entry name" value="HIT/MYND zinc finger-like"/>
    <property type="match status" value="1"/>
</dbReference>
<organism evidence="16 17">
    <name type="scientific">Chlorella vulgaris</name>
    <name type="common">Green alga</name>
    <dbReference type="NCBI Taxonomy" id="3077"/>
    <lineage>
        <taxon>Eukaryota</taxon>
        <taxon>Viridiplantae</taxon>
        <taxon>Chlorophyta</taxon>
        <taxon>core chlorophytes</taxon>
        <taxon>Trebouxiophyceae</taxon>
        <taxon>Chlorellales</taxon>
        <taxon>Chlorellaceae</taxon>
        <taxon>Chlorella clade</taxon>
        <taxon>Chlorella</taxon>
    </lineage>
</organism>
<evidence type="ECO:0000256" key="5">
    <source>
        <dbReference type="ARBA" id="ARBA00022771"/>
    </source>
</evidence>
<dbReference type="GO" id="GO:0000492">
    <property type="term" value="P:box C/D snoRNP assembly"/>
    <property type="evidence" value="ECO:0007669"/>
    <property type="project" value="TreeGrafter"/>
</dbReference>
<dbReference type="GO" id="GO:0048254">
    <property type="term" value="P:snoRNA localization"/>
    <property type="evidence" value="ECO:0007669"/>
    <property type="project" value="TreeGrafter"/>
</dbReference>
<keyword evidence="2" id="KW-0690">Ribosome biogenesis</keyword>
<dbReference type="GO" id="GO:0000463">
    <property type="term" value="P:maturation of LSU-rRNA from tricistronic rRNA transcript (SSU-rRNA, 5.8S rRNA, LSU-rRNA)"/>
    <property type="evidence" value="ECO:0007669"/>
    <property type="project" value="TreeGrafter"/>
</dbReference>
<evidence type="ECO:0000256" key="12">
    <source>
        <dbReference type="ARBA" id="ARBA00077531"/>
    </source>
</evidence>
<evidence type="ECO:0000256" key="14">
    <source>
        <dbReference type="SAM" id="MobiDB-lite"/>
    </source>
</evidence>
<dbReference type="PROSITE" id="PS51083">
    <property type="entry name" value="ZF_HIT"/>
    <property type="match status" value="1"/>
</dbReference>
<evidence type="ECO:0000256" key="3">
    <source>
        <dbReference type="ARBA" id="ARBA00022553"/>
    </source>
</evidence>
<evidence type="ECO:0000256" key="2">
    <source>
        <dbReference type="ARBA" id="ARBA00022517"/>
    </source>
</evidence>
<dbReference type="PANTHER" id="PTHR13483">
    <property type="entry name" value="BOX C_D SNORNA PROTEIN 1-RELATED"/>
    <property type="match status" value="1"/>
</dbReference>
<evidence type="ECO:0000256" key="8">
    <source>
        <dbReference type="ARBA" id="ARBA00049598"/>
    </source>
</evidence>
<gene>
    <name evidence="16" type="ORF">D9Q98_002325</name>
</gene>
<keyword evidence="5 13" id="KW-0863">Zinc-finger</keyword>